<dbReference type="Pfam" id="PF13432">
    <property type="entry name" value="TPR_16"/>
    <property type="match status" value="1"/>
</dbReference>
<keyword evidence="6 10" id="KW-0802">TPR repeat</keyword>
<dbReference type="Proteomes" id="UP000708298">
    <property type="component" value="Unassembled WGS sequence"/>
</dbReference>
<evidence type="ECO:0000256" key="4">
    <source>
        <dbReference type="ARBA" id="ARBA00022729"/>
    </source>
</evidence>
<evidence type="ECO:0000256" key="3">
    <source>
        <dbReference type="ARBA" id="ARBA00005886"/>
    </source>
</evidence>
<comment type="similarity">
    <text evidence="3">Belongs to the AcsC/BcsC family.</text>
</comment>
<dbReference type="GO" id="GO:0006011">
    <property type="term" value="P:UDP-alpha-D-glucose metabolic process"/>
    <property type="evidence" value="ECO:0007669"/>
    <property type="project" value="InterPro"/>
</dbReference>
<dbReference type="InterPro" id="IPR011990">
    <property type="entry name" value="TPR-like_helical_dom_sf"/>
</dbReference>
<dbReference type="GO" id="GO:0030244">
    <property type="term" value="P:cellulose biosynthetic process"/>
    <property type="evidence" value="ECO:0007669"/>
    <property type="project" value="UniProtKB-KW"/>
</dbReference>
<evidence type="ECO:0000313" key="14">
    <source>
        <dbReference type="EMBL" id="MCB8876365.1"/>
    </source>
</evidence>
<keyword evidence="9" id="KW-0998">Cell outer membrane</keyword>
<protein>
    <submittedName>
        <fullName evidence="14">BCSC C-terminal domain-containing protein</fullName>
    </submittedName>
</protein>
<dbReference type="Pfam" id="PF05420">
    <property type="entry name" value="BCSC_C"/>
    <property type="match status" value="1"/>
</dbReference>
<dbReference type="SUPFAM" id="SSF48452">
    <property type="entry name" value="TPR-like"/>
    <property type="match status" value="4"/>
</dbReference>
<evidence type="ECO:0000256" key="12">
    <source>
        <dbReference type="SAM" id="SignalP"/>
    </source>
</evidence>
<feature type="repeat" description="TPR" evidence="10">
    <location>
        <begin position="83"/>
        <end position="116"/>
    </location>
</feature>
<accession>A0A963YTW9</accession>
<reference evidence="14" key="1">
    <citation type="journal article" date="2021" name="Microorganisms">
        <title>Acidisoma silvae sp. nov. and Acidisomacellulosilytica sp. nov., Two Acidophilic Bacteria Isolated from Decaying Wood, Hydrolyzing Cellulose and Producing Poly-3-hydroxybutyrate.</title>
        <authorList>
            <person name="Mieszkin S."/>
            <person name="Pouder E."/>
            <person name="Uroz S."/>
            <person name="Simon-Colin C."/>
            <person name="Alain K."/>
        </authorList>
    </citation>
    <scope>NUCLEOTIDE SEQUENCE</scope>
    <source>
        <strain evidence="14">HW T2.11</strain>
    </source>
</reference>
<dbReference type="InterPro" id="IPR019734">
    <property type="entry name" value="TPR_rpt"/>
</dbReference>
<evidence type="ECO:0000256" key="5">
    <source>
        <dbReference type="ARBA" id="ARBA00022737"/>
    </source>
</evidence>
<evidence type="ECO:0000256" key="11">
    <source>
        <dbReference type="SAM" id="MobiDB-lite"/>
    </source>
</evidence>
<dbReference type="PANTHER" id="PTHR12558:SF13">
    <property type="entry name" value="CELL DIVISION CYCLE PROTEIN 27 HOMOLOG"/>
    <property type="match status" value="1"/>
</dbReference>
<comment type="pathway">
    <text evidence="2">Glycan metabolism; bacterial cellulose biosynthesis.</text>
</comment>
<feature type="chain" id="PRO_5037696274" evidence="12">
    <location>
        <begin position="32"/>
        <end position="1296"/>
    </location>
</feature>
<feature type="compositionally biased region" description="Low complexity" evidence="11">
    <location>
        <begin position="39"/>
        <end position="76"/>
    </location>
</feature>
<keyword evidence="8" id="KW-0472">Membrane</keyword>
<keyword evidence="15" id="KW-1185">Reference proteome</keyword>
<gene>
    <name evidence="14" type="ORF">ASILVAE211_14320</name>
</gene>
<dbReference type="SMART" id="SM00028">
    <property type="entry name" value="TPR"/>
    <property type="match status" value="5"/>
</dbReference>
<dbReference type="Gene3D" id="1.25.40.10">
    <property type="entry name" value="Tetratricopeptide repeat domain"/>
    <property type="match status" value="5"/>
</dbReference>
<evidence type="ECO:0000256" key="6">
    <source>
        <dbReference type="ARBA" id="ARBA00022803"/>
    </source>
</evidence>
<dbReference type="EMBL" id="JAESVB010000006">
    <property type="protein sequence ID" value="MCB8876365.1"/>
    <property type="molecule type" value="Genomic_DNA"/>
</dbReference>
<evidence type="ECO:0000259" key="13">
    <source>
        <dbReference type="Pfam" id="PF05420"/>
    </source>
</evidence>
<reference evidence="14" key="2">
    <citation type="submission" date="2021-01" db="EMBL/GenBank/DDBJ databases">
        <authorList>
            <person name="Mieszkin S."/>
            <person name="Pouder E."/>
            <person name="Alain K."/>
        </authorList>
    </citation>
    <scope>NUCLEOTIDE SEQUENCE</scope>
    <source>
        <strain evidence="14">HW T2.11</strain>
    </source>
</reference>
<feature type="region of interest" description="Disordered" evidence="11">
    <location>
        <begin position="39"/>
        <end position="77"/>
    </location>
</feature>
<keyword evidence="4 12" id="KW-0732">Signal</keyword>
<proteinExistence type="inferred from homology"/>
<dbReference type="RefSeq" id="WP_227322024.1">
    <property type="nucleotide sequence ID" value="NZ_JAESVB010000006.1"/>
</dbReference>
<dbReference type="PANTHER" id="PTHR12558">
    <property type="entry name" value="CELL DIVISION CYCLE 16,23,27"/>
    <property type="match status" value="1"/>
</dbReference>
<dbReference type="PRINTS" id="PR01441">
    <property type="entry name" value="CELLSNTHASEC"/>
</dbReference>
<evidence type="ECO:0000256" key="10">
    <source>
        <dbReference type="PROSITE-ProRule" id="PRU00339"/>
    </source>
</evidence>
<comment type="subcellular location">
    <subcellularLocation>
        <location evidence="1">Cell outer membrane</location>
        <topology evidence="1">Peripheral membrane protein</topology>
    </subcellularLocation>
</comment>
<dbReference type="PROSITE" id="PS50005">
    <property type="entry name" value="TPR"/>
    <property type="match status" value="2"/>
</dbReference>
<sequence length="1296" mass="134478">MIPRLHMSLSRFHGVSLIALAAAMLPAAAFAQTQPVPLQPQAQAQPAPAPAPETVAQQQAQQQAQQAAAQGAAAPASTGNPALDVLLKQAAYWRDQNNPTRAMDAAQRALQLSPNNPQALAIVAEVQASQGNDAQAKQTLETLQHSSPNASEIYKVQQAVRVGAISPDALNNARQLAQQGNAQQAVQAYQSVFGTGAPPDSLAVEYYQTLGATQNGYTGSVQGLADAARRNPNDLRAQLAYAQALTYRQDTRQQGIDRLQALTAIPSISAQAQNSWHQALAWLPQDPSSAPAIKAYQARYPNDDSTQTLLANALKPPAEAPGAQASREGYDAYHRGDLAQAQTLFQTALNTDPKDAGATAGLGLVLLRQGKTADATTMINRAIALDPKQGPGLRAALAGSQTGAAFASAQAASRRGDLPAAEAQYRRLLAQQPDNNGIKMALAGVLSREGNQSDANALLAEVEQSGGNLSQQARAQLLAQQAANMPDAAGKIALYRSAVDAAPSDPWLRLNLARALAANGQAGEAQTVMAAVTDVSRPSSAAVQAGIIFANEQNDPAEAARLVQMVPRRQRTPEMQAVLDQAQVQGQIAAAVAMAPADPMSARQQLLLLAAKPDPTGARGLAIAKAFVSLSDPSDALAAIQTAAATNPNAGAAARLNWAQGLLAAGNPGAAATLLAAISPDQLTPDQQQSLQGLQNGIAIRSSDNLNTAGRTADAYDQLAPALSRTPNDPALNSALARLYQTADQPQKALAINQRILAIDPNNADARQGAVAAAIQTGDYSLASRMVTDNMAQNPNDPQNWILAADIAQARGLQADALHDLRQARALREQQLGYASVPGGANPSFMLASNGNAAMALGAVSTNPFRNGPDSSSMDSAATVPTGVLAGSGLVTGGSTLASAQSSLAPSASTASGNDPMIADLDTRIETIKTNIAPYIGASTTLQLRSGSAGTSQLANFGVPIEASFSPGGVGRVTMTATPTYLSAGSVGSAIYDQDQFGAALFNSSAGIPAIGQQTATGLGLDLSYKYDWLSADIGSTPIGFKISNIIGGVELAPQITNQLTFRATGERRAVADSLLSYAGTSDPLTGTTWGGVTRTRVHGQLEFNPGLASFYAGGGYDWLNGQNVMSNSEIELGAGGSYPVYKTPADEVRVGLDLIYFGYSKNEDHFTLGYGGYFSPQTYVAAMFPVSWTATRGKLTYKLGASVGLQTFNADGGNLYPNNPTLQAGAVSIAASNAQVQATYDSDNQTGIAGGVNGSFEYHLTPMLTVGGTAAYQKSGNWNEADMMAFARYTFTDSE</sequence>
<evidence type="ECO:0000256" key="1">
    <source>
        <dbReference type="ARBA" id="ARBA00004339"/>
    </source>
</evidence>
<feature type="domain" description="Cellulose synthase operon C C-terminal" evidence="13">
    <location>
        <begin position="952"/>
        <end position="1292"/>
    </location>
</feature>
<evidence type="ECO:0000256" key="9">
    <source>
        <dbReference type="ARBA" id="ARBA00023237"/>
    </source>
</evidence>
<evidence type="ECO:0000256" key="7">
    <source>
        <dbReference type="ARBA" id="ARBA00022916"/>
    </source>
</evidence>
<feature type="repeat" description="TPR" evidence="10">
    <location>
        <begin position="356"/>
        <end position="389"/>
    </location>
</feature>
<dbReference type="Pfam" id="PF14559">
    <property type="entry name" value="TPR_19"/>
    <property type="match status" value="4"/>
</dbReference>
<evidence type="ECO:0000256" key="8">
    <source>
        <dbReference type="ARBA" id="ARBA00023136"/>
    </source>
</evidence>
<evidence type="ECO:0000313" key="15">
    <source>
        <dbReference type="Proteomes" id="UP000708298"/>
    </source>
</evidence>
<dbReference type="InterPro" id="IPR008410">
    <property type="entry name" value="BCSC_C"/>
</dbReference>
<feature type="signal peptide" evidence="12">
    <location>
        <begin position="1"/>
        <end position="31"/>
    </location>
</feature>
<evidence type="ECO:0000256" key="2">
    <source>
        <dbReference type="ARBA" id="ARBA00005186"/>
    </source>
</evidence>
<dbReference type="GO" id="GO:0009279">
    <property type="term" value="C:cell outer membrane"/>
    <property type="evidence" value="ECO:0007669"/>
    <property type="project" value="UniProtKB-SubCell"/>
</dbReference>
<keyword evidence="5" id="KW-0677">Repeat</keyword>
<organism evidence="14 15">
    <name type="scientific">Acidisoma silvae</name>
    <dbReference type="NCBI Taxonomy" id="2802396"/>
    <lineage>
        <taxon>Bacteria</taxon>
        <taxon>Pseudomonadati</taxon>
        <taxon>Pseudomonadota</taxon>
        <taxon>Alphaproteobacteria</taxon>
        <taxon>Acetobacterales</taxon>
        <taxon>Acidocellaceae</taxon>
        <taxon>Acidisoma</taxon>
    </lineage>
</organism>
<keyword evidence="7" id="KW-0135">Cellulose biosynthesis</keyword>
<name>A0A963YTW9_9PROT</name>
<dbReference type="InterPro" id="IPR003921">
    <property type="entry name" value="Cell_synth_C"/>
</dbReference>
<comment type="caution">
    <text evidence="14">The sequence shown here is derived from an EMBL/GenBank/DDBJ whole genome shotgun (WGS) entry which is preliminary data.</text>
</comment>